<sequence length="55" mass="6145">MTRVSAALRRALGRPKKGRFVNAQVKALRLFCSVDRCASQDDFWAQNACQSGVIF</sequence>
<comment type="caution">
    <text evidence="1">The sequence shown here is derived from an EMBL/GenBank/DDBJ whole genome shotgun (WGS) entry which is preliminary data.</text>
</comment>
<gene>
    <name evidence="1" type="ORF">HMPREF9248_1261</name>
</gene>
<proteinExistence type="predicted"/>
<evidence type="ECO:0000313" key="2">
    <source>
        <dbReference type="Proteomes" id="UP000004431"/>
    </source>
</evidence>
<organism evidence="1 2">
    <name type="scientific">Fannyhessea vaginae PB189-T1-4</name>
    <dbReference type="NCBI Taxonomy" id="866774"/>
    <lineage>
        <taxon>Bacteria</taxon>
        <taxon>Bacillati</taxon>
        <taxon>Actinomycetota</taxon>
        <taxon>Coriobacteriia</taxon>
        <taxon>Coriobacteriales</taxon>
        <taxon>Atopobiaceae</taxon>
        <taxon>Fannyhessea</taxon>
    </lineage>
</organism>
<dbReference type="Proteomes" id="UP000004431">
    <property type="component" value="Unassembled WGS sequence"/>
</dbReference>
<keyword evidence="2" id="KW-1185">Reference proteome</keyword>
<accession>A0ABP2J389</accession>
<reference evidence="1 2" key="1">
    <citation type="submission" date="2010-08" db="EMBL/GenBank/DDBJ databases">
        <authorList>
            <person name="Durkin A.S."/>
            <person name="Madupu R."/>
            <person name="Torralba M."/>
            <person name="Gillis M."/>
            <person name="Methe B."/>
            <person name="Sutton G."/>
            <person name="Nelson K.E."/>
        </authorList>
    </citation>
    <scope>NUCLEOTIDE SEQUENCE [LARGE SCALE GENOMIC DNA]</scope>
    <source>
        <strain evidence="1 2">PB189-T1-4</strain>
    </source>
</reference>
<dbReference type="EMBL" id="AEDQ01000032">
    <property type="protein sequence ID" value="EFL43661.1"/>
    <property type="molecule type" value="Genomic_DNA"/>
</dbReference>
<name>A0ABP2J389_9ACTN</name>
<protein>
    <submittedName>
        <fullName evidence="1">Uncharacterized protein</fullName>
    </submittedName>
</protein>
<evidence type="ECO:0000313" key="1">
    <source>
        <dbReference type="EMBL" id="EFL43661.1"/>
    </source>
</evidence>